<keyword evidence="1" id="KW-0812">Transmembrane</keyword>
<reference evidence="2 3" key="1">
    <citation type="submission" date="2013-04" db="EMBL/GenBank/DDBJ databases">
        <title>The Genome Sequence of Propionimicrobium lymphophilum ACS-093-V-SCH5.</title>
        <authorList>
            <consortium name="The Broad Institute Genomics Platform"/>
            <person name="Earl A."/>
            <person name="Ward D."/>
            <person name="Feldgarden M."/>
            <person name="Gevers D."/>
            <person name="Saerens B."/>
            <person name="Vaneechoutte M."/>
            <person name="Walker B."/>
            <person name="Young S."/>
            <person name="Zeng Q."/>
            <person name="Gargeya S."/>
            <person name="Fitzgerald M."/>
            <person name="Haas B."/>
            <person name="Abouelleil A."/>
            <person name="Allen A.W."/>
            <person name="Alvarado L."/>
            <person name="Arachchi H.M."/>
            <person name="Berlin A.M."/>
            <person name="Chapman S.B."/>
            <person name="Gainer-Dewar J."/>
            <person name="Goldberg J."/>
            <person name="Griggs A."/>
            <person name="Gujja S."/>
            <person name="Hansen M."/>
            <person name="Howarth C."/>
            <person name="Imamovic A."/>
            <person name="Ireland A."/>
            <person name="Larimer J."/>
            <person name="McCowan C."/>
            <person name="Murphy C."/>
            <person name="Pearson M."/>
            <person name="Poon T.W."/>
            <person name="Priest M."/>
            <person name="Roberts A."/>
            <person name="Saif S."/>
            <person name="Shea T."/>
            <person name="Sisk P."/>
            <person name="Sykes S."/>
            <person name="Wortman J."/>
            <person name="Nusbaum C."/>
            <person name="Birren B."/>
        </authorList>
    </citation>
    <scope>NUCLEOTIDE SEQUENCE [LARGE SCALE GENOMIC DNA]</scope>
    <source>
        <strain evidence="2 3">ACS-093-V-SCH5</strain>
    </source>
</reference>
<dbReference type="EMBL" id="AGZR01000006">
    <property type="protein sequence ID" value="EPD32910.1"/>
    <property type="molecule type" value="Genomic_DNA"/>
</dbReference>
<dbReference type="STRING" id="883161.HMPREF9306_01218"/>
<evidence type="ECO:0000313" key="3">
    <source>
        <dbReference type="Proteomes" id="UP000014417"/>
    </source>
</evidence>
<keyword evidence="3" id="KW-1185">Reference proteome</keyword>
<sequence>MAEGQGSRDQRYRSQMYDFLDSDLGKMLLFALAVGVVIVFVLAGFRVI</sequence>
<protein>
    <submittedName>
        <fullName evidence="2">Uncharacterized protein</fullName>
    </submittedName>
</protein>
<dbReference type="Proteomes" id="UP000014417">
    <property type="component" value="Unassembled WGS sequence"/>
</dbReference>
<keyword evidence="1" id="KW-1133">Transmembrane helix</keyword>
<evidence type="ECO:0000256" key="1">
    <source>
        <dbReference type="SAM" id="Phobius"/>
    </source>
</evidence>
<keyword evidence="1" id="KW-0472">Membrane</keyword>
<comment type="caution">
    <text evidence="2">The sequence shown here is derived from an EMBL/GenBank/DDBJ whole genome shotgun (WGS) entry which is preliminary data.</text>
</comment>
<accession>S2W3I6</accession>
<organism evidence="2 3">
    <name type="scientific">Propionimicrobium lymphophilum ACS-093-V-SCH5</name>
    <dbReference type="NCBI Taxonomy" id="883161"/>
    <lineage>
        <taxon>Bacteria</taxon>
        <taxon>Bacillati</taxon>
        <taxon>Actinomycetota</taxon>
        <taxon>Actinomycetes</taxon>
        <taxon>Propionibacteriales</taxon>
        <taxon>Propionibacteriaceae</taxon>
        <taxon>Propionimicrobium</taxon>
    </lineage>
</organism>
<dbReference type="AlphaFoldDB" id="S2W3I6"/>
<dbReference type="HOGENOM" id="CLU_3156610_0_0_11"/>
<proteinExistence type="predicted"/>
<gene>
    <name evidence="2" type="ORF">HMPREF9306_01218</name>
</gene>
<feature type="transmembrane region" description="Helical" evidence="1">
    <location>
        <begin position="27"/>
        <end position="45"/>
    </location>
</feature>
<evidence type="ECO:0000313" key="2">
    <source>
        <dbReference type="EMBL" id="EPD32910.1"/>
    </source>
</evidence>
<name>S2W3I6_9ACTN</name>